<dbReference type="AlphaFoldDB" id="A0A182IHU8"/>
<organism evidence="1 2">
    <name type="scientific">Anopheles arabiensis</name>
    <name type="common">Mosquito</name>
    <dbReference type="NCBI Taxonomy" id="7173"/>
    <lineage>
        <taxon>Eukaryota</taxon>
        <taxon>Metazoa</taxon>
        <taxon>Ecdysozoa</taxon>
        <taxon>Arthropoda</taxon>
        <taxon>Hexapoda</taxon>
        <taxon>Insecta</taxon>
        <taxon>Pterygota</taxon>
        <taxon>Neoptera</taxon>
        <taxon>Endopterygota</taxon>
        <taxon>Diptera</taxon>
        <taxon>Nematocera</taxon>
        <taxon>Culicoidea</taxon>
        <taxon>Culicidae</taxon>
        <taxon>Anophelinae</taxon>
        <taxon>Anopheles</taxon>
    </lineage>
</organism>
<keyword evidence="2" id="KW-1185">Reference proteome</keyword>
<protein>
    <submittedName>
        <fullName evidence="1">Uncharacterized protein</fullName>
    </submittedName>
</protein>
<dbReference type="VEuPathDB" id="VectorBase:AARA015021"/>
<accession>A0A182IHU8</accession>
<dbReference type="Proteomes" id="UP000075840">
    <property type="component" value="Unassembled WGS sequence"/>
</dbReference>
<evidence type="ECO:0000313" key="2">
    <source>
        <dbReference type="Proteomes" id="UP000075840"/>
    </source>
</evidence>
<proteinExistence type="predicted"/>
<reference evidence="1" key="1">
    <citation type="submission" date="2022-08" db="UniProtKB">
        <authorList>
            <consortium name="EnsemblMetazoa"/>
        </authorList>
    </citation>
    <scope>IDENTIFICATION</scope>
    <source>
        <strain evidence="1">Dongola</strain>
    </source>
</reference>
<sequence length="42" mass="5082">MFEHGVWRRRMNHELADLYGKSSILTVVLGAWEYCERDGWIR</sequence>
<dbReference type="EnsemblMetazoa" id="AARA015021-RA">
    <property type="protein sequence ID" value="AARA015021-PA"/>
    <property type="gene ID" value="AARA015021"/>
</dbReference>
<dbReference type="EMBL" id="APCN01009120">
    <property type="status" value="NOT_ANNOTATED_CDS"/>
    <property type="molecule type" value="Genomic_DNA"/>
</dbReference>
<name>A0A182IHU8_ANOAR</name>
<evidence type="ECO:0000313" key="1">
    <source>
        <dbReference type="EnsemblMetazoa" id="AARA015021-PA"/>
    </source>
</evidence>